<sequence length="193" mass="23008">MSNFNTYMTGIDTVFYRNLCLEKGELRQYKKNEYIQKEGEIFPYCGLLESDIVKYTCRNVTEGKDYNIGFSFPDEFVADYPFCIYGMKAEINIQAITDCKILFCHSDVINNEYDNSVKGQHMARIAAEQLFNQVYLRYINLYRYTPEERYIQLLEKYPDIIQLIPLKEIASYLRITPIHLSRIRRKQTLYMKE</sequence>
<dbReference type="Gene3D" id="2.60.120.10">
    <property type="entry name" value="Jelly Rolls"/>
    <property type="match status" value="1"/>
</dbReference>
<dbReference type="Proteomes" id="UP000783796">
    <property type="component" value="Unassembled WGS sequence"/>
</dbReference>
<organism evidence="1 2">
    <name type="scientific">Candidatus Phocaeicola faecigallinarum</name>
    <dbReference type="NCBI Taxonomy" id="2838732"/>
    <lineage>
        <taxon>Bacteria</taxon>
        <taxon>Pseudomonadati</taxon>
        <taxon>Bacteroidota</taxon>
        <taxon>Bacteroidia</taxon>
        <taxon>Bacteroidales</taxon>
        <taxon>Bacteroidaceae</taxon>
        <taxon>Phocaeicola</taxon>
    </lineage>
</organism>
<evidence type="ECO:0000313" key="2">
    <source>
        <dbReference type="Proteomes" id="UP000783796"/>
    </source>
</evidence>
<protein>
    <submittedName>
        <fullName evidence="1">Crp/Fnr family transcriptional regulator</fullName>
    </submittedName>
</protein>
<accession>A0A948TCN1</accession>
<name>A0A948TCN1_9BACT</name>
<proteinExistence type="predicted"/>
<comment type="caution">
    <text evidence="1">The sequence shown here is derived from an EMBL/GenBank/DDBJ whole genome shotgun (WGS) entry which is preliminary data.</text>
</comment>
<reference evidence="1" key="1">
    <citation type="journal article" date="2021" name="PeerJ">
        <title>Extensive microbial diversity within the chicken gut microbiome revealed by metagenomics and culture.</title>
        <authorList>
            <person name="Gilroy R."/>
            <person name="Ravi A."/>
            <person name="Getino M."/>
            <person name="Pursley I."/>
            <person name="Horton D.L."/>
            <person name="Alikhan N.F."/>
            <person name="Baker D."/>
            <person name="Gharbi K."/>
            <person name="Hall N."/>
            <person name="Watson M."/>
            <person name="Adriaenssens E.M."/>
            <person name="Foster-Nyarko E."/>
            <person name="Jarju S."/>
            <person name="Secka A."/>
            <person name="Antonio M."/>
            <person name="Oren A."/>
            <person name="Chaudhuri R.R."/>
            <person name="La Ragione R."/>
            <person name="Hildebrand F."/>
            <person name="Pallen M.J."/>
        </authorList>
    </citation>
    <scope>NUCLEOTIDE SEQUENCE</scope>
    <source>
        <strain evidence="1">G4-2901</strain>
    </source>
</reference>
<dbReference type="AlphaFoldDB" id="A0A948TCN1"/>
<dbReference type="InterPro" id="IPR018490">
    <property type="entry name" value="cNMP-bd_dom_sf"/>
</dbReference>
<dbReference type="EMBL" id="JAHLFW010000080">
    <property type="protein sequence ID" value="MBU3838551.1"/>
    <property type="molecule type" value="Genomic_DNA"/>
</dbReference>
<evidence type="ECO:0000313" key="1">
    <source>
        <dbReference type="EMBL" id="MBU3838551.1"/>
    </source>
</evidence>
<gene>
    <name evidence="1" type="ORF">H9777_09640</name>
</gene>
<reference evidence="1" key="2">
    <citation type="submission" date="2021-04" db="EMBL/GenBank/DDBJ databases">
        <authorList>
            <person name="Gilroy R."/>
        </authorList>
    </citation>
    <scope>NUCLEOTIDE SEQUENCE</scope>
    <source>
        <strain evidence="1">G4-2901</strain>
    </source>
</reference>
<dbReference type="InterPro" id="IPR014710">
    <property type="entry name" value="RmlC-like_jellyroll"/>
</dbReference>
<dbReference type="SUPFAM" id="SSF51206">
    <property type="entry name" value="cAMP-binding domain-like"/>
    <property type="match status" value="1"/>
</dbReference>